<sequence length="449" mass="49090">MGVVHGKSVGKGEEDKGLNLKQLHARVDRISIDGLGRTKDDFIIKAVNELFKVNNFEEMLHQSRAVKTKLESLGCFQNIVIHVDTSSGPKATPDCGYEVTFIVRELKQIAGGVHTMVGTNNEGLLVASAKAPNILGRGERLHGEFSYGNKQTKSFNVTLTKPLLTKFNASVAGTVFNQDQDWTMSKYKLRESGIVLDFSFFSFNNLKHCLQWEGTIRDLGVGNRYAAFAIRENAGNTLKSSLRHILTYDTRRTLLFPSSGILSKFTTELAGVGGNVGFLKNDMLLQVDVPLLTDFVLQGTFGGGYMVPVDPAKKSIIVCDHFFLGGPVTFRGFDMRGAGPSSDGTFLGAKMYWCAGLSLFTPLPFRPSVGGFGEYFRTHFFANIGNIGNLSVADGLPSLLHQARLAYGIGLALRLGHFARVEVNYCFPMWTQDGDRAVHGVQIGLGTSL</sequence>
<accession>A0A1B6K4W9</accession>
<dbReference type="PANTHER" id="PTHR12815:SF18">
    <property type="entry name" value="SORTING AND ASSEMBLY MACHINERY COMPONENT 50 HOMOLOG"/>
    <property type="match status" value="1"/>
</dbReference>
<dbReference type="GO" id="GO:0033108">
    <property type="term" value="P:mitochondrial respiratory chain complex assembly"/>
    <property type="evidence" value="ECO:0007669"/>
    <property type="project" value="TreeGrafter"/>
</dbReference>
<feature type="domain" description="Bacterial surface antigen (D15)" evidence="8">
    <location>
        <begin position="133"/>
        <end position="448"/>
    </location>
</feature>
<evidence type="ECO:0000256" key="1">
    <source>
        <dbReference type="ARBA" id="ARBA00004374"/>
    </source>
</evidence>
<dbReference type="EMBL" id="GECU01001206">
    <property type="protein sequence ID" value="JAT06501.1"/>
    <property type="molecule type" value="Transcribed_RNA"/>
</dbReference>
<dbReference type="AlphaFoldDB" id="A0A1B6K4W9"/>
<dbReference type="Pfam" id="PF01103">
    <property type="entry name" value="Omp85"/>
    <property type="match status" value="1"/>
</dbReference>
<evidence type="ECO:0000313" key="9">
    <source>
        <dbReference type="EMBL" id="JAS69976.1"/>
    </source>
</evidence>
<keyword evidence="6" id="KW-0496">Mitochondrion</keyword>
<comment type="similarity">
    <text evidence="2">Belongs to the SAM50/omp85 family.</text>
</comment>
<dbReference type="EMBL" id="GECU01037730">
    <property type="protein sequence ID" value="JAS69976.1"/>
    <property type="molecule type" value="Transcribed_RNA"/>
</dbReference>
<dbReference type="EMBL" id="GECU01000376">
    <property type="protein sequence ID" value="JAT07331.1"/>
    <property type="molecule type" value="Transcribed_RNA"/>
</dbReference>
<reference evidence="12" key="1">
    <citation type="submission" date="2015-11" db="EMBL/GenBank/DDBJ databases">
        <title>De novo transcriptome assembly of four potential Pierce s Disease insect vectors from Arizona vineyards.</title>
        <authorList>
            <person name="Tassone E.E."/>
        </authorList>
    </citation>
    <scope>NUCLEOTIDE SEQUENCE</scope>
</reference>
<keyword evidence="4" id="KW-0812">Transmembrane</keyword>
<evidence type="ECO:0000256" key="2">
    <source>
        <dbReference type="ARBA" id="ARBA00010913"/>
    </source>
</evidence>
<keyword evidence="5" id="KW-1000">Mitochondrion outer membrane</keyword>
<keyword evidence="7" id="KW-0472">Membrane</keyword>
<dbReference type="FunFam" id="2.40.160.50:FF:000002">
    <property type="entry name" value="sorting and assembly machinery component 50 homolog"/>
    <property type="match status" value="1"/>
</dbReference>
<evidence type="ECO:0000313" key="11">
    <source>
        <dbReference type="EMBL" id="JAS88366.1"/>
    </source>
</evidence>
<protein>
    <recommendedName>
        <fullName evidence="8">Bacterial surface antigen (D15) domain-containing protein</fullName>
    </recommendedName>
</protein>
<comment type="subcellular location">
    <subcellularLocation>
        <location evidence="1">Mitochondrion outer membrane</location>
        <topology evidence="1">Multi-pass membrane protein</topology>
    </subcellularLocation>
</comment>
<keyword evidence="3" id="KW-1134">Transmembrane beta strand</keyword>
<evidence type="ECO:0000256" key="4">
    <source>
        <dbReference type="ARBA" id="ARBA00022692"/>
    </source>
</evidence>
<dbReference type="GO" id="GO:0045040">
    <property type="term" value="P:protein insertion into mitochondrial outer membrane"/>
    <property type="evidence" value="ECO:0007669"/>
    <property type="project" value="TreeGrafter"/>
</dbReference>
<evidence type="ECO:0000256" key="3">
    <source>
        <dbReference type="ARBA" id="ARBA00022452"/>
    </source>
</evidence>
<evidence type="ECO:0000313" key="10">
    <source>
        <dbReference type="EMBL" id="JAS79015.1"/>
    </source>
</evidence>
<dbReference type="EMBL" id="GECU01019340">
    <property type="protein sequence ID" value="JAS88366.1"/>
    <property type="molecule type" value="Transcribed_RNA"/>
</dbReference>
<dbReference type="Gene3D" id="2.40.160.50">
    <property type="entry name" value="membrane protein fhac: a member of the omp85/tpsb transporter family"/>
    <property type="match status" value="1"/>
</dbReference>
<evidence type="ECO:0000259" key="8">
    <source>
        <dbReference type="Pfam" id="PF01103"/>
    </source>
</evidence>
<evidence type="ECO:0000256" key="5">
    <source>
        <dbReference type="ARBA" id="ARBA00022787"/>
    </source>
</evidence>
<dbReference type="PANTHER" id="PTHR12815">
    <property type="entry name" value="SORTING AND ASSEMBLY MACHINERY SAMM50 PROTEIN FAMILY MEMBER"/>
    <property type="match status" value="1"/>
</dbReference>
<dbReference type="EMBL" id="GECU01028691">
    <property type="protein sequence ID" value="JAS79015.1"/>
    <property type="molecule type" value="Transcribed_RNA"/>
</dbReference>
<organism evidence="12">
    <name type="scientific">Homalodisca liturata</name>
    <dbReference type="NCBI Taxonomy" id="320908"/>
    <lineage>
        <taxon>Eukaryota</taxon>
        <taxon>Metazoa</taxon>
        <taxon>Ecdysozoa</taxon>
        <taxon>Arthropoda</taxon>
        <taxon>Hexapoda</taxon>
        <taxon>Insecta</taxon>
        <taxon>Pterygota</taxon>
        <taxon>Neoptera</taxon>
        <taxon>Paraneoptera</taxon>
        <taxon>Hemiptera</taxon>
        <taxon>Auchenorrhyncha</taxon>
        <taxon>Membracoidea</taxon>
        <taxon>Cicadellidae</taxon>
        <taxon>Cicadellinae</taxon>
        <taxon>Proconiini</taxon>
        <taxon>Homalodisca</taxon>
    </lineage>
</organism>
<gene>
    <name evidence="12" type="ORF">g.41983</name>
    <name evidence="11" type="ORF">g.41985</name>
    <name evidence="10" type="ORF">g.41989</name>
    <name evidence="13" type="ORF">g.41991</name>
    <name evidence="9" type="ORF">g.41993</name>
</gene>
<evidence type="ECO:0000256" key="7">
    <source>
        <dbReference type="ARBA" id="ARBA00023136"/>
    </source>
</evidence>
<proteinExistence type="inferred from homology"/>
<evidence type="ECO:0000313" key="12">
    <source>
        <dbReference type="EMBL" id="JAT06501.1"/>
    </source>
</evidence>
<evidence type="ECO:0000313" key="13">
    <source>
        <dbReference type="EMBL" id="JAT07331.1"/>
    </source>
</evidence>
<dbReference type="InterPro" id="IPR000184">
    <property type="entry name" value="Bac_surfAg_D15"/>
</dbReference>
<name>A0A1B6K4W9_9HEMI</name>
<dbReference type="GO" id="GO:0005741">
    <property type="term" value="C:mitochondrial outer membrane"/>
    <property type="evidence" value="ECO:0007669"/>
    <property type="project" value="UniProtKB-SubCell"/>
</dbReference>
<dbReference type="InterPro" id="IPR039910">
    <property type="entry name" value="D15-like"/>
</dbReference>
<evidence type="ECO:0000256" key="6">
    <source>
        <dbReference type="ARBA" id="ARBA00023128"/>
    </source>
</evidence>